<dbReference type="Gene3D" id="2.130.10.10">
    <property type="entry name" value="YVTN repeat-like/Quinoprotein amine dehydrogenase"/>
    <property type="match status" value="1"/>
</dbReference>
<dbReference type="PANTHER" id="PTHR11036">
    <property type="entry name" value="SEMAPHORIN"/>
    <property type="match status" value="1"/>
</dbReference>
<evidence type="ECO:0000313" key="4">
    <source>
        <dbReference type="Ensembl" id="ENSPMAP00000002409.1"/>
    </source>
</evidence>
<feature type="domain" description="Sema" evidence="3">
    <location>
        <begin position="1"/>
        <end position="207"/>
    </location>
</feature>
<dbReference type="PROSITE" id="PS51004">
    <property type="entry name" value="SEMA"/>
    <property type="match status" value="1"/>
</dbReference>
<dbReference type="InterPro" id="IPR001627">
    <property type="entry name" value="Semap_dom"/>
</dbReference>
<dbReference type="GO" id="GO:0001755">
    <property type="term" value="P:neural crest cell migration"/>
    <property type="evidence" value="ECO:0007669"/>
    <property type="project" value="TreeGrafter"/>
</dbReference>
<dbReference type="OMA" id="WREINAL"/>
<dbReference type="GO" id="GO:0071526">
    <property type="term" value="P:semaphorin-plexin signaling pathway"/>
    <property type="evidence" value="ECO:0007669"/>
    <property type="project" value="TreeGrafter"/>
</dbReference>
<reference evidence="4" key="2">
    <citation type="submission" date="2025-09" db="UniProtKB">
        <authorList>
            <consortium name="Ensembl"/>
        </authorList>
    </citation>
    <scope>IDENTIFICATION</scope>
</reference>
<dbReference type="GO" id="GO:0005886">
    <property type="term" value="C:plasma membrane"/>
    <property type="evidence" value="ECO:0007669"/>
    <property type="project" value="TreeGrafter"/>
</dbReference>
<dbReference type="PANTHER" id="PTHR11036:SF72">
    <property type="entry name" value="SEMAPHORIN-4F"/>
    <property type="match status" value="1"/>
</dbReference>
<dbReference type="GO" id="GO:0007411">
    <property type="term" value="P:axon guidance"/>
    <property type="evidence" value="ECO:0007669"/>
    <property type="project" value="TreeGrafter"/>
</dbReference>
<dbReference type="InterPro" id="IPR027231">
    <property type="entry name" value="Semaphorin"/>
</dbReference>
<dbReference type="SUPFAM" id="SSF101912">
    <property type="entry name" value="Sema domain"/>
    <property type="match status" value="1"/>
</dbReference>
<protein>
    <recommendedName>
        <fullName evidence="3">Sema domain-containing protein</fullName>
    </recommendedName>
</protein>
<dbReference type="Ensembl" id="ENSPMAT00000002421.1">
    <property type="protein sequence ID" value="ENSPMAP00000002409.1"/>
    <property type="gene ID" value="ENSPMAG00000002208.1"/>
</dbReference>
<name>S4RB28_PETMA</name>
<reference evidence="4" key="1">
    <citation type="submission" date="2025-08" db="UniProtKB">
        <authorList>
            <consortium name="Ensembl"/>
        </authorList>
    </citation>
    <scope>IDENTIFICATION</scope>
</reference>
<dbReference type="HOGENOM" id="CLU_1329068_0_0_1"/>
<dbReference type="GeneTree" id="ENSGT00940000159592"/>
<dbReference type="InterPro" id="IPR036352">
    <property type="entry name" value="Semap_dom_sf"/>
</dbReference>
<evidence type="ECO:0000259" key="3">
    <source>
        <dbReference type="PROSITE" id="PS51004"/>
    </source>
</evidence>
<dbReference type="GO" id="GO:0030215">
    <property type="term" value="F:semaphorin receptor binding"/>
    <property type="evidence" value="ECO:0007669"/>
    <property type="project" value="InterPro"/>
</dbReference>
<keyword evidence="1" id="KW-0325">Glycoprotein</keyword>
<sequence>SVLLLEPERGALFVGARGAVLRLTAANPPSQRHLCPQISWDVEDSSRQLCIGKGKTVQDECHNHVRALHLNGSRLLACGTGAFSPLCAHFSSNLFSFTFYGTCWEPRVLCQVPVHCCPLFADNSLYLATSKDFQAKQNSIFRADGSHRMFMIEKSAATLNDPTFVASEVVEPGEGGGGRHVYFFFTETAMEYDYIFQPRVARVARVC</sequence>
<dbReference type="GO" id="GO:0045499">
    <property type="term" value="F:chemorepellent activity"/>
    <property type="evidence" value="ECO:0007669"/>
    <property type="project" value="TreeGrafter"/>
</dbReference>
<dbReference type="STRING" id="7757.ENSPMAP00000002409"/>
<comment type="caution">
    <text evidence="2">Lacks conserved residue(s) required for the propagation of feature annotation.</text>
</comment>
<dbReference type="InterPro" id="IPR015943">
    <property type="entry name" value="WD40/YVTN_repeat-like_dom_sf"/>
</dbReference>
<accession>S4RB28</accession>
<dbReference type="GO" id="GO:0030335">
    <property type="term" value="P:positive regulation of cell migration"/>
    <property type="evidence" value="ECO:0007669"/>
    <property type="project" value="TreeGrafter"/>
</dbReference>
<dbReference type="AlphaFoldDB" id="S4RB28"/>
<evidence type="ECO:0000256" key="2">
    <source>
        <dbReference type="PROSITE-ProRule" id="PRU00352"/>
    </source>
</evidence>
<evidence type="ECO:0000256" key="1">
    <source>
        <dbReference type="ARBA" id="ARBA00023180"/>
    </source>
</evidence>
<organism evidence="4">
    <name type="scientific">Petromyzon marinus</name>
    <name type="common">Sea lamprey</name>
    <dbReference type="NCBI Taxonomy" id="7757"/>
    <lineage>
        <taxon>Eukaryota</taxon>
        <taxon>Metazoa</taxon>
        <taxon>Chordata</taxon>
        <taxon>Craniata</taxon>
        <taxon>Vertebrata</taxon>
        <taxon>Cyclostomata</taxon>
        <taxon>Hyperoartia</taxon>
        <taxon>Petromyzontiformes</taxon>
        <taxon>Petromyzontidae</taxon>
        <taxon>Petromyzon</taxon>
    </lineage>
</organism>
<proteinExistence type="predicted"/>